<sequence length="101" mass="11218">MSKGKKYDFRVTQAENGWKTEITRRMTSTKTVVSKSHDGFATEAEAQAWGQAELQVFLGTLAERNKRRSEKQAKAKLAAALAAEAATDADDFDDEDEFGEE</sequence>
<dbReference type="GeneID" id="94729406"/>
<dbReference type="Proteomes" id="UP000198367">
    <property type="component" value="Chromosome"/>
</dbReference>
<dbReference type="KEGG" id="sbj:CF168_03400"/>
<proteinExistence type="predicted"/>
<evidence type="ECO:0008006" key="3">
    <source>
        <dbReference type="Google" id="ProtNLM"/>
    </source>
</evidence>
<dbReference type="Pfam" id="PF12286">
    <property type="entry name" value="DUF3622"/>
    <property type="match status" value="1"/>
</dbReference>
<evidence type="ECO:0000313" key="2">
    <source>
        <dbReference type="Proteomes" id="UP000198367"/>
    </source>
</evidence>
<dbReference type="InterPro" id="IPR022069">
    <property type="entry name" value="DUF3622"/>
</dbReference>
<keyword evidence="2" id="KW-1185">Reference proteome</keyword>
<organism evidence="1 2">
    <name type="scientific">Shewanella bicestrii</name>
    <dbReference type="NCBI Taxonomy" id="2018305"/>
    <lineage>
        <taxon>Bacteria</taxon>
        <taxon>Pseudomonadati</taxon>
        <taxon>Pseudomonadota</taxon>
        <taxon>Gammaproteobacteria</taxon>
        <taxon>Alteromonadales</taxon>
        <taxon>Shewanellaceae</taxon>
        <taxon>Shewanella</taxon>
    </lineage>
</organism>
<reference evidence="1 2" key="1">
    <citation type="submission" date="2017-07" db="EMBL/GenBank/DDBJ databases">
        <title>Phenotypical and genomic characterization of a clinical isolate of Shewanella bicestrii sp. nov. producing an extended-spectrum beta-lactamase and a new oxacillinase variant.</title>
        <authorList>
            <person name="Jousset A.B."/>
            <person name="Bonnin R.A."/>
            <person name="Girlich D."/>
            <person name="Dabos L."/>
            <person name="Potron A."/>
            <person name="Dortet L."/>
            <person name="Glaser P."/>
            <person name="Naas T."/>
        </authorList>
    </citation>
    <scope>NUCLEOTIDE SEQUENCE [LARGE SCALE GENOMIC DNA]</scope>
    <source>
        <strain evidence="1 2">JAB-1</strain>
    </source>
</reference>
<dbReference type="EMBL" id="CP022358">
    <property type="protein sequence ID" value="ASK67986.1"/>
    <property type="molecule type" value="Genomic_DNA"/>
</dbReference>
<dbReference type="AlphaFoldDB" id="A0A220UJA6"/>
<evidence type="ECO:0000313" key="1">
    <source>
        <dbReference type="EMBL" id="ASK67986.1"/>
    </source>
</evidence>
<name>A0A220UJA6_9GAMM</name>
<protein>
    <recommendedName>
        <fullName evidence="3">DUF3622 domain-containing protein</fullName>
    </recommendedName>
</protein>
<gene>
    <name evidence="1" type="ORF">CF168_03400</name>
</gene>
<accession>A0A220UJA6</accession>
<dbReference type="RefSeq" id="WP_011625141.1">
    <property type="nucleotide sequence ID" value="NZ_CP022358.1"/>
</dbReference>